<evidence type="ECO:0000256" key="1">
    <source>
        <dbReference type="ARBA" id="ARBA00004651"/>
    </source>
</evidence>
<dbReference type="EMBL" id="JACHHY010000008">
    <property type="protein sequence ID" value="MBB5018370.1"/>
    <property type="molecule type" value="Genomic_DNA"/>
</dbReference>
<keyword evidence="5 7" id="KW-1133">Transmembrane helix</keyword>
<evidence type="ECO:0000256" key="2">
    <source>
        <dbReference type="ARBA" id="ARBA00007543"/>
    </source>
</evidence>
<evidence type="ECO:0000256" key="6">
    <source>
        <dbReference type="ARBA" id="ARBA00023136"/>
    </source>
</evidence>
<evidence type="ECO:0000256" key="7">
    <source>
        <dbReference type="SAM" id="Phobius"/>
    </source>
</evidence>
<dbReference type="RefSeq" id="WP_184037546.1">
    <property type="nucleotide sequence ID" value="NZ_JACHHY010000008.1"/>
</dbReference>
<evidence type="ECO:0000256" key="5">
    <source>
        <dbReference type="ARBA" id="ARBA00022989"/>
    </source>
</evidence>
<dbReference type="EC" id="1.10.3.-" evidence="8"/>
<comment type="similarity">
    <text evidence="2">Belongs to the cytochrome ubiquinol oxidase subunit 2 family.</text>
</comment>
<keyword evidence="9" id="KW-1185">Reference proteome</keyword>
<name>A0A840MIY2_9PROT</name>
<dbReference type="Pfam" id="PF02322">
    <property type="entry name" value="Cyt_bd_oxida_II"/>
    <property type="match status" value="1"/>
</dbReference>
<sequence>MLDLNMFLPLLFLGLMGLAMLIYVILDGYDLGVGVLMHWASPEEKDRMIAAIGPFWDANETWLVLGVGILLVAFPMAQGAILTALYLPVALMLAGLILRGVAFDFRAKAHADHKARWDRLFTLGSLIAGLAQGFMLGMYVTGLDYTPHAMAFAAVVAVCLVAGYALLGACWLVLKTEGGLQRKAIQWGKRCLKWAGLGIALISIATPWASERVASRWFNMPEFFLMLPIPVMTAALLVGAYQLLKRLPRVNDRWSWAPFACVVGVFVLAFHGLAYSVFPYLIMDRMTAWQGAASIESLKILAVGTLIVLPAILCYTAYSYYVFRGKARDLVY</sequence>
<dbReference type="GO" id="GO:0019646">
    <property type="term" value="P:aerobic electron transport chain"/>
    <property type="evidence" value="ECO:0007669"/>
    <property type="project" value="TreeGrafter"/>
</dbReference>
<evidence type="ECO:0000256" key="3">
    <source>
        <dbReference type="ARBA" id="ARBA00022475"/>
    </source>
</evidence>
<comment type="subcellular location">
    <subcellularLocation>
        <location evidence="1">Cell membrane</location>
        <topology evidence="1">Multi-pass membrane protein</topology>
    </subcellularLocation>
</comment>
<dbReference type="GO" id="GO:0070069">
    <property type="term" value="C:cytochrome complex"/>
    <property type="evidence" value="ECO:0007669"/>
    <property type="project" value="TreeGrafter"/>
</dbReference>
<dbReference type="GO" id="GO:0009055">
    <property type="term" value="F:electron transfer activity"/>
    <property type="evidence" value="ECO:0007669"/>
    <property type="project" value="TreeGrafter"/>
</dbReference>
<keyword evidence="8" id="KW-0560">Oxidoreductase</keyword>
<gene>
    <name evidence="8" type="ORF">HNQ59_001658</name>
</gene>
<dbReference type="GO" id="GO:0005886">
    <property type="term" value="C:plasma membrane"/>
    <property type="evidence" value="ECO:0007669"/>
    <property type="project" value="UniProtKB-SubCell"/>
</dbReference>
<comment type="caution">
    <text evidence="8">The sequence shown here is derived from an EMBL/GenBank/DDBJ whole genome shotgun (WGS) entry which is preliminary data.</text>
</comment>
<dbReference type="AlphaFoldDB" id="A0A840MIY2"/>
<feature type="transmembrane region" description="Helical" evidence="7">
    <location>
        <begin position="80"/>
        <end position="99"/>
    </location>
</feature>
<dbReference type="PANTHER" id="PTHR43141">
    <property type="entry name" value="CYTOCHROME BD2 SUBUNIT II"/>
    <property type="match status" value="1"/>
</dbReference>
<keyword evidence="3" id="KW-1003">Cell membrane</keyword>
<evidence type="ECO:0000313" key="8">
    <source>
        <dbReference type="EMBL" id="MBB5018370.1"/>
    </source>
</evidence>
<feature type="transmembrane region" description="Helical" evidence="7">
    <location>
        <begin position="6"/>
        <end position="26"/>
    </location>
</feature>
<feature type="transmembrane region" description="Helical" evidence="7">
    <location>
        <begin position="120"/>
        <end position="140"/>
    </location>
</feature>
<organism evidence="8 9">
    <name type="scientific">Chitinivorax tropicus</name>
    <dbReference type="NCBI Taxonomy" id="714531"/>
    <lineage>
        <taxon>Bacteria</taxon>
        <taxon>Pseudomonadati</taxon>
        <taxon>Pseudomonadota</taxon>
        <taxon>Betaproteobacteria</taxon>
        <taxon>Chitinivorax</taxon>
    </lineage>
</organism>
<dbReference type="PANTHER" id="PTHR43141:SF2">
    <property type="entry name" value="BLR3729 PROTEIN"/>
    <property type="match status" value="1"/>
</dbReference>
<evidence type="ECO:0000256" key="4">
    <source>
        <dbReference type="ARBA" id="ARBA00022692"/>
    </source>
</evidence>
<feature type="transmembrane region" description="Helical" evidence="7">
    <location>
        <begin position="298"/>
        <end position="323"/>
    </location>
</feature>
<evidence type="ECO:0000313" key="9">
    <source>
        <dbReference type="Proteomes" id="UP000575898"/>
    </source>
</evidence>
<accession>A0A840MIY2</accession>
<dbReference type="GO" id="GO:0016682">
    <property type="term" value="F:oxidoreductase activity, acting on diphenols and related substances as donors, oxygen as acceptor"/>
    <property type="evidence" value="ECO:0007669"/>
    <property type="project" value="TreeGrafter"/>
</dbReference>
<dbReference type="InterPro" id="IPR003317">
    <property type="entry name" value="Cyt-d_oxidase_su2"/>
</dbReference>
<feature type="transmembrane region" description="Helical" evidence="7">
    <location>
        <begin position="152"/>
        <end position="174"/>
    </location>
</feature>
<keyword evidence="4 7" id="KW-0812">Transmembrane</keyword>
<dbReference type="Proteomes" id="UP000575898">
    <property type="component" value="Unassembled WGS sequence"/>
</dbReference>
<feature type="transmembrane region" description="Helical" evidence="7">
    <location>
        <begin position="256"/>
        <end position="278"/>
    </location>
</feature>
<proteinExistence type="inferred from homology"/>
<keyword evidence="6 7" id="KW-0472">Membrane</keyword>
<protein>
    <submittedName>
        <fullName evidence="8">Cytochrome d ubiquinol oxidase subunit II</fullName>
        <ecNumber evidence="8">1.10.3.-</ecNumber>
    </submittedName>
</protein>
<feature type="transmembrane region" description="Helical" evidence="7">
    <location>
        <begin position="223"/>
        <end position="244"/>
    </location>
</feature>
<reference evidence="8 9" key="1">
    <citation type="submission" date="2020-08" db="EMBL/GenBank/DDBJ databases">
        <title>Genomic Encyclopedia of Type Strains, Phase IV (KMG-IV): sequencing the most valuable type-strain genomes for metagenomic binning, comparative biology and taxonomic classification.</title>
        <authorList>
            <person name="Goeker M."/>
        </authorList>
    </citation>
    <scope>NUCLEOTIDE SEQUENCE [LARGE SCALE GENOMIC DNA]</scope>
    <source>
        <strain evidence="8 9">DSM 27165</strain>
    </source>
</reference>
<feature type="transmembrane region" description="Helical" evidence="7">
    <location>
        <begin position="194"/>
        <end position="211"/>
    </location>
</feature>